<feature type="compositionally biased region" description="Polar residues" evidence="2">
    <location>
        <begin position="303"/>
        <end position="323"/>
    </location>
</feature>
<evidence type="ECO:0000313" key="3">
    <source>
        <dbReference type="EMBL" id="KAF5378291.1"/>
    </source>
</evidence>
<reference evidence="3 4" key="1">
    <citation type="journal article" date="2020" name="ISME J.">
        <title>Uncovering the hidden diversity of litter-decomposition mechanisms in mushroom-forming fungi.</title>
        <authorList>
            <person name="Floudas D."/>
            <person name="Bentzer J."/>
            <person name="Ahren D."/>
            <person name="Johansson T."/>
            <person name="Persson P."/>
            <person name="Tunlid A."/>
        </authorList>
    </citation>
    <scope>NUCLEOTIDE SEQUENCE [LARGE SCALE GENOMIC DNA]</scope>
    <source>
        <strain evidence="3 4">CBS 661.87</strain>
    </source>
</reference>
<feature type="region of interest" description="Disordered" evidence="2">
    <location>
        <begin position="560"/>
        <end position="594"/>
    </location>
</feature>
<feature type="compositionally biased region" description="Basic and acidic residues" evidence="2">
    <location>
        <begin position="377"/>
        <end position="386"/>
    </location>
</feature>
<evidence type="ECO:0000256" key="1">
    <source>
        <dbReference type="SAM" id="Coils"/>
    </source>
</evidence>
<dbReference type="Proteomes" id="UP000565441">
    <property type="component" value="Unassembled WGS sequence"/>
</dbReference>
<feature type="compositionally biased region" description="Low complexity" evidence="2">
    <location>
        <begin position="522"/>
        <end position="537"/>
    </location>
</feature>
<feature type="compositionally biased region" description="Polar residues" evidence="2">
    <location>
        <begin position="448"/>
        <end position="464"/>
    </location>
</feature>
<sequence length="837" mass="92024">MSLPDLDCLDFSLHSRSPSRSPSPDPDPNTSSTLFPTLRKYLKSPSREIELVRKDQADLLTQVALHEEDELVQEDTLRDLAELDGRSRPLQNRIKTTKFLARIHPNTRLGLHSKIDQCRTKLKNVEQNYKTKSSEASDIREKVEADLLAQGQLQNLTLTASGSTPPRQGAQPNVANIPYASNAGVSRDICTNIHSALNAQREAESRTLSSPSTEITTTTEEERNENRPPSYRPLPSTSERGHGLSTASPQDLSPTHILLPHEVQPTRSAGPSSGYNRPLPNPPAVPSTGTPALPGVDALAVTPGQTRTHSKTVSQSPSATRTTRPAGGRAPTQNHSSHFVESARAQSQQATRPTHSNHVSAGTVPSQSTDHCSSPGHGRESDDRAFHLNPSALSVKASDGHDQASATTSSHVSQRHSSVPAASQPKPSNQRNTPNSSATPIASHRQRSASQALKPSWTQSSMGSQDRRVHDEAVGQSPRDLESGQLSQVPTVPLRQPPLEGLTPAVQVDRRSPSNSSAMPIASPRQRSASQAPQPSSTQSYMRSRDRRVHDEALGQSLRNLESGQLSQGPTIPPRHPPLGSLAPTLRTDNEPETTRPTMRVKLPIAGSEHAALPPTRGIPAACISGPAPQNERPRRITQTTSKPRTVHRATLVDGYPETLTCDTLQRKWSLPPQEAFLDERWVLNAPPYLRLEEHQMLIPRILLHRMSVQAGPLTPFLVPVKVTAAERLTLRRRLAELRIVHHALDLTPVDYCPEPLNRDALQRRWSLPPKVAFIDERLRALNTLPCLGLEQYQMLVRRMQLHRMSLHAGMLIFSITEYETKIVTQAPSHNLCYWSK</sequence>
<keyword evidence="1" id="KW-0175">Coiled coil</keyword>
<gene>
    <name evidence="3" type="ORF">D9615_008794</name>
</gene>
<feature type="compositionally biased region" description="Low complexity" evidence="2">
    <location>
        <begin position="209"/>
        <end position="218"/>
    </location>
</feature>
<evidence type="ECO:0000256" key="2">
    <source>
        <dbReference type="SAM" id="MobiDB-lite"/>
    </source>
</evidence>
<feature type="compositionally biased region" description="Polar residues" evidence="2">
    <location>
        <begin position="404"/>
        <end position="440"/>
    </location>
</feature>
<comment type="caution">
    <text evidence="3">The sequence shown here is derived from an EMBL/GenBank/DDBJ whole genome shotgun (WGS) entry which is preliminary data.</text>
</comment>
<feature type="region of interest" description="Disordered" evidence="2">
    <location>
        <begin position="1"/>
        <end position="36"/>
    </location>
</feature>
<protein>
    <submittedName>
        <fullName evidence="3">Uncharacterized protein</fullName>
    </submittedName>
</protein>
<feature type="coiled-coil region" evidence="1">
    <location>
        <begin position="115"/>
        <end position="142"/>
    </location>
</feature>
<organism evidence="3 4">
    <name type="scientific">Tricholomella constricta</name>
    <dbReference type="NCBI Taxonomy" id="117010"/>
    <lineage>
        <taxon>Eukaryota</taxon>
        <taxon>Fungi</taxon>
        <taxon>Dikarya</taxon>
        <taxon>Basidiomycota</taxon>
        <taxon>Agaricomycotina</taxon>
        <taxon>Agaricomycetes</taxon>
        <taxon>Agaricomycetidae</taxon>
        <taxon>Agaricales</taxon>
        <taxon>Tricholomatineae</taxon>
        <taxon>Lyophyllaceae</taxon>
        <taxon>Tricholomella</taxon>
    </lineage>
</organism>
<feature type="compositionally biased region" description="Polar residues" evidence="2">
    <location>
        <begin position="331"/>
        <end position="372"/>
    </location>
</feature>
<keyword evidence="4" id="KW-1185">Reference proteome</keyword>
<dbReference type="EMBL" id="JAACJP010000020">
    <property type="protein sequence ID" value="KAF5378291.1"/>
    <property type="molecule type" value="Genomic_DNA"/>
</dbReference>
<dbReference type="AlphaFoldDB" id="A0A8H5M2H3"/>
<feature type="compositionally biased region" description="Polar residues" evidence="2">
    <location>
        <begin position="560"/>
        <end position="570"/>
    </location>
</feature>
<feature type="region of interest" description="Disordered" evidence="2">
    <location>
        <begin position="199"/>
        <end position="548"/>
    </location>
</feature>
<name>A0A8H5M2H3_9AGAR</name>
<feature type="compositionally biased region" description="Polar residues" evidence="2">
    <location>
        <begin position="265"/>
        <end position="275"/>
    </location>
</feature>
<proteinExistence type="predicted"/>
<evidence type="ECO:0000313" key="4">
    <source>
        <dbReference type="Proteomes" id="UP000565441"/>
    </source>
</evidence>
<accession>A0A8H5M2H3</accession>